<organism evidence="12 13">
    <name type="scientific">Acinetobacter populi</name>
    <dbReference type="NCBI Taxonomy" id="1582270"/>
    <lineage>
        <taxon>Bacteria</taxon>
        <taxon>Pseudomonadati</taxon>
        <taxon>Pseudomonadota</taxon>
        <taxon>Gammaproteobacteria</taxon>
        <taxon>Moraxellales</taxon>
        <taxon>Moraxellaceae</taxon>
        <taxon>Acinetobacter</taxon>
    </lineage>
</organism>
<comment type="subcellular location">
    <subcellularLocation>
        <location evidence="1">Cell membrane</location>
        <topology evidence="1">Multi-pass membrane protein</topology>
    </subcellularLocation>
</comment>
<dbReference type="Pfam" id="PF00664">
    <property type="entry name" value="ABC_membrane"/>
    <property type="match status" value="1"/>
</dbReference>
<feature type="transmembrane region" description="Helical" evidence="9">
    <location>
        <begin position="54"/>
        <end position="74"/>
    </location>
</feature>
<dbReference type="Pfam" id="PF00005">
    <property type="entry name" value="ABC_tran"/>
    <property type="match status" value="1"/>
</dbReference>
<dbReference type="Proteomes" id="UP000196536">
    <property type="component" value="Unassembled WGS sequence"/>
</dbReference>
<dbReference type="InterPro" id="IPR036640">
    <property type="entry name" value="ABC1_TM_sf"/>
</dbReference>
<dbReference type="Gene3D" id="3.40.50.300">
    <property type="entry name" value="P-loop containing nucleotide triphosphate hydrolases"/>
    <property type="match status" value="1"/>
</dbReference>
<dbReference type="InterPro" id="IPR039421">
    <property type="entry name" value="Type_1_exporter"/>
</dbReference>
<name>A0A1Z9Z1Q2_9GAMM</name>
<accession>A0A1Z9Z1Q2</accession>
<dbReference type="GO" id="GO:0016887">
    <property type="term" value="F:ATP hydrolysis activity"/>
    <property type="evidence" value="ECO:0007669"/>
    <property type="project" value="InterPro"/>
</dbReference>
<dbReference type="InterPro" id="IPR017871">
    <property type="entry name" value="ABC_transporter-like_CS"/>
</dbReference>
<dbReference type="GO" id="GO:0005524">
    <property type="term" value="F:ATP binding"/>
    <property type="evidence" value="ECO:0007669"/>
    <property type="project" value="UniProtKB-KW"/>
</dbReference>
<gene>
    <name evidence="12" type="ORF">CAP51_01685</name>
</gene>
<dbReference type="InterPro" id="IPR027417">
    <property type="entry name" value="P-loop_NTPase"/>
</dbReference>
<dbReference type="Gene3D" id="1.20.1560.10">
    <property type="entry name" value="ABC transporter type 1, transmembrane domain"/>
    <property type="match status" value="1"/>
</dbReference>
<feature type="transmembrane region" description="Helical" evidence="9">
    <location>
        <begin position="134"/>
        <end position="152"/>
    </location>
</feature>
<dbReference type="AlphaFoldDB" id="A0A1Z9Z1Q2"/>
<dbReference type="RefSeq" id="WP_087618998.1">
    <property type="nucleotide sequence ID" value="NZ_NEXX01000001.1"/>
</dbReference>
<dbReference type="EMBL" id="NEXX01000001">
    <property type="protein sequence ID" value="OUY08357.1"/>
    <property type="molecule type" value="Genomic_DNA"/>
</dbReference>
<evidence type="ECO:0000256" key="9">
    <source>
        <dbReference type="SAM" id="Phobius"/>
    </source>
</evidence>
<evidence type="ECO:0000313" key="13">
    <source>
        <dbReference type="Proteomes" id="UP000196536"/>
    </source>
</evidence>
<evidence type="ECO:0000256" key="2">
    <source>
        <dbReference type="ARBA" id="ARBA00022448"/>
    </source>
</evidence>
<keyword evidence="3" id="KW-1003">Cell membrane</keyword>
<dbReference type="PROSITE" id="PS00211">
    <property type="entry name" value="ABC_TRANSPORTER_1"/>
    <property type="match status" value="1"/>
</dbReference>
<sequence length="592" mass="66407">MSDNPNWRIITPVKKQINFAILLSTLSAICTVALLVAIAYLIQALLQQHIQQIYTIFSIIVLLTIIAYVLRLNAFNQSHFAAFRLEAILRKDMSVHLATLPLGYITTTGSGAISKIMQDDVKSLHAFVADATPLFARAYVFPVLTFLALLWFDWRMALLSVAILIVGMLIMSLVMKNHDEMNKVYNQARENVNGAVIEFVQAMPVVRTFDGGQKSFRRYENALYAYKVILSDWYKQSGLTARISMLILNPLPTFVILLIVGIYLWQHGQLSFEVLVATLLLGTGMVESLMPYMSLYHLIEKSKISATRILELLAVAPLPQTEHSKTPEQHSIVFEHVNFRYPERQILALKDINFTVPEYSFTALVGASGAGKSTVAKLIPRFWDVDSGTIKIGGINIKDIATTDLMAQVAFVFQDNFLFSDTIANNIRLGVPHATEEQIRDAARLAQADEFIRNLNDEYDTQVGERGANLSGGQRQRITIARAILQNRPILILDEATAFADAENEALLMQALKNLMHGKTVIMIAHRLATIQHADQILFFDQGELIEQGTHQQLLQKQGRYVELWQAFQQAQHWHIALKPVSSVAHGESSHG</sequence>
<keyword evidence="2" id="KW-0813">Transport</keyword>
<dbReference type="PROSITE" id="PS50929">
    <property type="entry name" value="ABC_TM1F"/>
    <property type="match status" value="1"/>
</dbReference>
<keyword evidence="7 9" id="KW-1133">Transmembrane helix</keyword>
<evidence type="ECO:0000256" key="7">
    <source>
        <dbReference type="ARBA" id="ARBA00022989"/>
    </source>
</evidence>
<dbReference type="CDD" id="cd07346">
    <property type="entry name" value="ABC_6TM_exporters"/>
    <property type="match status" value="1"/>
</dbReference>
<proteinExistence type="predicted"/>
<protein>
    <submittedName>
        <fullName evidence="12">ABC transporter ATP-binding protein</fullName>
    </submittedName>
</protein>
<dbReference type="PROSITE" id="PS50893">
    <property type="entry name" value="ABC_TRANSPORTER_2"/>
    <property type="match status" value="1"/>
</dbReference>
<dbReference type="OrthoDB" id="9806127at2"/>
<evidence type="ECO:0000256" key="8">
    <source>
        <dbReference type="ARBA" id="ARBA00023136"/>
    </source>
</evidence>
<dbReference type="PANTHER" id="PTHR43394">
    <property type="entry name" value="ATP-DEPENDENT PERMEASE MDL1, MITOCHONDRIAL"/>
    <property type="match status" value="1"/>
</dbReference>
<keyword evidence="5" id="KW-0547">Nucleotide-binding</keyword>
<dbReference type="SUPFAM" id="SSF90123">
    <property type="entry name" value="ABC transporter transmembrane region"/>
    <property type="match status" value="1"/>
</dbReference>
<dbReference type="SMART" id="SM00382">
    <property type="entry name" value="AAA"/>
    <property type="match status" value="1"/>
</dbReference>
<dbReference type="InterPro" id="IPR011527">
    <property type="entry name" value="ABC1_TM_dom"/>
</dbReference>
<feature type="domain" description="ABC transmembrane type-1" evidence="11">
    <location>
        <begin position="19"/>
        <end position="301"/>
    </location>
</feature>
<feature type="transmembrane region" description="Helical" evidence="9">
    <location>
        <begin position="243"/>
        <end position="265"/>
    </location>
</feature>
<comment type="caution">
    <text evidence="12">The sequence shown here is derived from an EMBL/GenBank/DDBJ whole genome shotgun (WGS) entry which is preliminary data.</text>
</comment>
<dbReference type="PANTHER" id="PTHR43394:SF1">
    <property type="entry name" value="ATP-BINDING CASSETTE SUB-FAMILY B MEMBER 10, MITOCHONDRIAL"/>
    <property type="match status" value="1"/>
</dbReference>
<evidence type="ECO:0000256" key="1">
    <source>
        <dbReference type="ARBA" id="ARBA00004651"/>
    </source>
</evidence>
<evidence type="ECO:0000256" key="3">
    <source>
        <dbReference type="ARBA" id="ARBA00022475"/>
    </source>
</evidence>
<evidence type="ECO:0000259" key="11">
    <source>
        <dbReference type="PROSITE" id="PS50929"/>
    </source>
</evidence>
<dbReference type="InterPro" id="IPR003439">
    <property type="entry name" value="ABC_transporter-like_ATP-bd"/>
</dbReference>
<keyword evidence="13" id="KW-1185">Reference proteome</keyword>
<dbReference type="FunFam" id="3.40.50.300:FF:000221">
    <property type="entry name" value="Multidrug ABC transporter ATP-binding protein"/>
    <property type="match status" value="1"/>
</dbReference>
<evidence type="ECO:0000313" key="12">
    <source>
        <dbReference type="EMBL" id="OUY08357.1"/>
    </source>
</evidence>
<keyword evidence="4 9" id="KW-0812">Transmembrane</keyword>
<dbReference type="GO" id="GO:0015421">
    <property type="term" value="F:ABC-type oligopeptide transporter activity"/>
    <property type="evidence" value="ECO:0007669"/>
    <property type="project" value="TreeGrafter"/>
</dbReference>
<evidence type="ECO:0000256" key="6">
    <source>
        <dbReference type="ARBA" id="ARBA00022840"/>
    </source>
</evidence>
<evidence type="ECO:0000259" key="10">
    <source>
        <dbReference type="PROSITE" id="PS50893"/>
    </source>
</evidence>
<feature type="transmembrane region" description="Helical" evidence="9">
    <location>
        <begin position="20"/>
        <end position="42"/>
    </location>
</feature>
<feature type="domain" description="ABC transporter" evidence="10">
    <location>
        <begin position="332"/>
        <end position="567"/>
    </location>
</feature>
<keyword evidence="8 9" id="KW-0472">Membrane</keyword>
<reference evidence="12 13" key="1">
    <citation type="submission" date="2017-05" db="EMBL/GenBank/DDBJ databases">
        <title>Acinetobacter populi ANC 5415 (= PBJ7), whole genome shotgun sequencing project.</title>
        <authorList>
            <person name="Nemec A."/>
            <person name="Radolfova-Krizova L."/>
        </authorList>
    </citation>
    <scope>NUCLEOTIDE SEQUENCE [LARGE SCALE GENOMIC DNA]</scope>
    <source>
        <strain evidence="12 13">PBJ7</strain>
    </source>
</reference>
<dbReference type="GO" id="GO:0005886">
    <property type="term" value="C:plasma membrane"/>
    <property type="evidence" value="ECO:0007669"/>
    <property type="project" value="UniProtKB-SubCell"/>
</dbReference>
<keyword evidence="6 12" id="KW-0067">ATP-binding</keyword>
<feature type="transmembrane region" description="Helical" evidence="9">
    <location>
        <begin position="94"/>
        <end position="113"/>
    </location>
</feature>
<dbReference type="SUPFAM" id="SSF52540">
    <property type="entry name" value="P-loop containing nucleoside triphosphate hydrolases"/>
    <property type="match status" value="1"/>
</dbReference>
<feature type="transmembrane region" description="Helical" evidence="9">
    <location>
        <begin position="158"/>
        <end position="175"/>
    </location>
</feature>
<dbReference type="InterPro" id="IPR003593">
    <property type="entry name" value="AAA+_ATPase"/>
</dbReference>
<evidence type="ECO:0000256" key="4">
    <source>
        <dbReference type="ARBA" id="ARBA00022692"/>
    </source>
</evidence>
<evidence type="ECO:0000256" key="5">
    <source>
        <dbReference type="ARBA" id="ARBA00022741"/>
    </source>
</evidence>
<feature type="transmembrane region" description="Helical" evidence="9">
    <location>
        <begin position="277"/>
        <end position="299"/>
    </location>
</feature>